<evidence type="ECO:0000313" key="1">
    <source>
        <dbReference type="EMBL" id="MBX43187.1"/>
    </source>
</evidence>
<sequence length="65" mass="7525">MDEIVLSIVTKWQGNLQYIKFKEFGQFLLYPSSRKNKPPSSCIDRNINNKIIDYVNVGCNAKLCQ</sequence>
<organism evidence="1">
    <name type="scientific">Rhizophora mucronata</name>
    <name type="common">Asiatic mangrove</name>
    <dbReference type="NCBI Taxonomy" id="61149"/>
    <lineage>
        <taxon>Eukaryota</taxon>
        <taxon>Viridiplantae</taxon>
        <taxon>Streptophyta</taxon>
        <taxon>Embryophyta</taxon>
        <taxon>Tracheophyta</taxon>
        <taxon>Spermatophyta</taxon>
        <taxon>Magnoliopsida</taxon>
        <taxon>eudicotyledons</taxon>
        <taxon>Gunneridae</taxon>
        <taxon>Pentapetalae</taxon>
        <taxon>rosids</taxon>
        <taxon>fabids</taxon>
        <taxon>Malpighiales</taxon>
        <taxon>Rhizophoraceae</taxon>
        <taxon>Rhizophora</taxon>
    </lineage>
</organism>
<name>A0A2P2NL31_RHIMU</name>
<dbReference type="AlphaFoldDB" id="A0A2P2NL31"/>
<proteinExistence type="predicted"/>
<dbReference type="EMBL" id="GGEC01062703">
    <property type="protein sequence ID" value="MBX43187.1"/>
    <property type="molecule type" value="Transcribed_RNA"/>
</dbReference>
<protein>
    <submittedName>
        <fullName evidence="1">Uncharacterized protein</fullName>
    </submittedName>
</protein>
<accession>A0A2P2NL31</accession>
<reference evidence="1" key="1">
    <citation type="submission" date="2018-02" db="EMBL/GenBank/DDBJ databases">
        <title>Rhizophora mucronata_Transcriptome.</title>
        <authorList>
            <person name="Meera S.P."/>
            <person name="Sreeshan A."/>
            <person name="Augustine A."/>
        </authorList>
    </citation>
    <scope>NUCLEOTIDE SEQUENCE</scope>
    <source>
        <tissue evidence="1">Leaf</tissue>
    </source>
</reference>